<keyword evidence="2" id="KW-1185">Reference proteome</keyword>
<dbReference type="EMBL" id="FQNC01000016">
    <property type="protein sequence ID" value="SGY18950.1"/>
    <property type="molecule type" value="Genomic_DNA"/>
</dbReference>
<evidence type="ECO:0000313" key="2">
    <source>
        <dbReference type="Proteomes" id="UP000249464"/>
    </source>
</evidence>
<gene>
    <name evidence="1" type="primary">BQ5605_C014g07516</name>
    <name evidence="1" type="ORF">BQ5605_C014G07516</name>
</gene>
<name>A0A2X0NRH0_9BASI</name>
<dbReference type="AlphaFoldDB" id="A0A2X0NRH0"/>
<accession>A0A2X0NRH0</accession>
<evidence type="ECO:0000313" key="1">
    <source>
        <dbReference type="EMBL" id="SGY18950.1"/>
    </source>
</evidence>
<dbReference type="Proteomes" id="UP000249464">
    <property type="component" value="Unassembled WGS sequence"/>
</dbReference>
<reference evidence="1 2" key="1">
    <citation type="submission" date="2016-11" db="EMBL/GenBank/DDBJ databases">
        <authorList>
            <person name="Jaros S."/>
            <person name="Januszkiewicz K."/>
            <person name="Wedrychowicz H."/>
        </authorList>
    </citation>
    <scope>NUCLEOTIDE SEQUENCE [LARGE SCALE GENOMIC DNA]</scope>
</reference>
<organism evidence="1 2">
    <name type="scientific">Microbotryum silenes-dioicae</name>
    <dbReference type="NCBI Taxonomy" id="796604"/>
    <lineage>
        <taxon>Eukaryota</taxon>
        <taxon>Fungi</taxon>
        <taxon>Dikarya</taxon>
        <taxon>Basidiomycota</taxon>
        <taxon>Pucciniomycotina</taxon>
        <taxon>Microbotryomycetes</taxon>
        <taxon>Microbotryales</taxon>
        <taxon>Microbotryaceae</taxon>
        <taxon>Microbotryum</taxon>
    </lineage>
</organism>
<proteinExistence type="predicted"/>
<sequence>MHWYYAQHTKFAASYGDCYFRAESQCPTPSSGLKA</sequence>
<protein>
    <submittedName>
        <fullName evidence="1">BQ5605_C014g07516 protein</fullName>
    </submittedName>
</protein>